<feature type="region of interest" description="Disordered" evidence="1">
    <location>
        <begin position="1"/>
        <end position="20"/>
    </location>
</feature>
<evidence type="ECO:0000313" key="3">
    <source>
        <dbReference type="EMBL" id="KAF2246036.1"/>
    </source>
</evidence>
<dbReference type="GeneID" id="54578398"/>
<evidence type="ECO:0000313" key="4">
    <source>
        <dbReference type="Proteomes" id="UP000800094"/>
    </source>
</evidence>
<feature type="transmembrane region" description="Helical" evidence="2">
    <location>
        <begin position="1176"/>
        <end position="1196"/>
    </location>
</feature>
<sequence>MNNVNAQVARSSFPDSEPDVSSWKQKIRTFPGLWRRKGASGTRTWRPPALHPITLVFAILSCWALIITLQLLLTRSQRENGILFAPDINALPLHSTFLYQYFPTILAVVFSIFWAWIDLETKRLEPYYRLGRKEGALGKESLLMHYPFDFVPLVPLRALRERHWSVFWASFAVVLVTWGVVPAQAGLFTVQRVASTFPTSFARSTSFIPAAKQPTALTLQFAQSTYGIVSLNETLPAYMTREYTLAPFKQSLGTDAAEEQTNATWTAPTTLYSVDMKCAPAIPAPDVFKSAYNSSTSGCTFSLGLTGNITIRPDPNSPLLSPKAYMGMYVGNLNNGFADYDLEGCPKDRTHTFYAAFTRNKARDQDPPQKVTAIFCEPTYYAQDVSATVDMHTKAPLSVTSLGPKRGVAENMFNTTWLEAQMNSGTPGFEVRGDLLPTKALPDYLERIADTELSFGSGSAGVSIVQPMVGLAMAAGERPLEDYLDWETLGSSYEKAYRLLFARAMVDVLGDDFTASKQIDGQRVITTQAVVLEPVFTYLVEGLLGVVSISALVLLLLSARRMTTLCSDPSTIAGVMSLVADNQALLADFKDLDCCAIEEVQDAVRERRYKLVGDEHQIGIVEVDSIIDTDQNQLESLTSLTGPRPGSSKEISKPVRPVEFSLWMSMPFVGLFIALAVLLAVLFIKARPNGLPLPSQNKIVQNLLENYIPTAIATLIEPMWILINRLLCLLQPIEALQRCNARAKESIDLNYSSLPPQLVVFKALSARHFVLAAVCTMALLANLLAVAFARLFFHDTIELRQPTTFQPPFQFRFVAINGSVGPIAGSAAFGPEESGAFRGGNGEDQFLIAESNYTRGTPLPAWTDEEMFYMPFTTTTRAEDTNGDHYEAETMAFGAELDCSALQYGVDYEAAITVDDPNVPIPAVRPVLNTTLSSNGNTTNCTSNPLLYVRRGPISLENEQRCQNGSIALELVFQLVSLNPNATQEEQNTCRGSVVLAWVRDPNGSCGKIQEMKLDGGNALFVRCQPRLVKGQTTVRVDSSGRLQRQASDAVVKTNLSNDDTKSLFSNDPINLIGQSNSYMFRFAQTGWHNDSFASDFINYFTRRASNSTRLLDPKQPLPTLEDVQGPLCKAHSNLFAVWLGANKDRLLVPRNQSNAVSASGWTVAQRERLFLSTPLFGIAEGILCTYAIVAIFVYVCRPGEYLARLPTSIASIIGLFAASAAVLDLQDTSRLDNKARAAHLQKLDTSYGYGSYVGADGRVHIGIEKVPFVRIRSGTTWLERKLTNFSKRSWGRK</sequence>
<feature type="transmembrane region" description="Helical" evidence="2">
    <location>
        <begin position="1202"/>
        <end position="1224"/>
    </location>
</feature>
<keyword evidence="2" id="KW-0812">Transmembrane</keyword>
<dbReference type="Pfam" id="PF11915">
    <property type="entry name" value="DUF3433"/>
    <property type="match status" value="2"/>
</dbReference>
<dbReference type="PANTHER" id="PTHR37544">
    <property type="entry name" value="SPRAY-RELATED"/>
    <property type="match status" value="1"/>
</dbReference>
<feature type="transmembrane region" description="Helical" evidence="2">
    <location>
        <begin position="535"/>
        <end position="557"/>
    </location>
</feature>
<dbReference type="InterPro" id="IPR021840">
    <property type="entry name" value="DUF3433"/>
</dbReference>
<accession>A0A6A6I6S3</accession>
<feature type="transmembrane region" description="Helical" evidence="2">
    <location>
        <begin position="769"/>
        <end position="793"/>
    </location>
</feature>
<keyword evidence="2" id="KW-1133">Transmembrane helix</keyword>
<feature type="compositionally biased region" description="Polar residues" evidence="1">
    <location>
        <begin position="1"/>
        <end position="14"/>
    </location>
</feature>
<protein>
    <submittedName>
        <fullName evidence="3">Uncharacterized protein</fullName>
    </submittedName>
</protein>
<reference evidence="3" key="1">
    <citation type="journal article" date="2020" name="Stud. Mycol.">
        <title>101 Dothideomycetes genomes: a test case for predicting lifestyles and emergence of pathogens.</title>
        <authorList>
            <person name="Haridas S."/>
            <person name="Albert R."/>
            <person name="Binder M."/>
            <person name="Bloem J."/>
            <person name="Labutti K."/>
            <person name="Salamov A."/>
            <person name="Andreopoulos B."/>
            <person name="Baker S."/>
            <person name="Barry K."/>
            <person name="Bills G."/>
            <person name="Bluhm B."/>
            <person name="Cannon C."/>
            <person name="Castanera R."/>
            <person name="Culley D."/>
            <person name="Daum C."/>
            <person name="Ezra D."/>
            <person name="Gonzalez J."/>
            <person name="Henrissat B."/>
            <person name="Kuo A."/>
            <person name="Liang C."/>
            <person name="Lipzen A."/>
            <person name="Lutzoni F."/>
            <person name="Magnuson J."/>
            <person name="Mondo S."/>
            <person name="Nolan M."/>
            <person name="Ohm R."/>
            <person name="Pangilinan J."/>
            <person name="Park H.-J."/>
            <person name="Ramirez L."/>
            <person name="Alfaro M."/>
            <person name="Sun H."/>
            <person name="Tritt A."/>
            <person name="Yoshinaga Y."/>
            <person name="Zwiers L.-H."/>
            <person name="Turgeon B."/>
            <person name="Goodwin S."/>
            <person name="Spatafora J."/>
            <person name="Crous P."/>
            <person name="Grigoriev I."/>
        </authorList>
    </citation>
    <scope>NUCLEOTIDE SEQUENCE</scope>
    <source>
        <strain evidence="3">CBS 122368</strain>
    </source>
</reference>
<dbReference type="OrthoDB" id="3248909at2759"/>
<evidence type="ECO:0000256" key="2">
    <source>
        <dbReference type="SAM" id="Phobius"/>
    </source>
</evidence>
<feature type="transmembrane region" description="Helical" evidence="2">
    <location>
        <begin position="53"/>
        <end position="73"/>
    </location>
</feature>
<name>A0A6A6I6S3_9PLEO</name>
<organism evidence="3 4">
    <name type="scientific">Trematosphaeria pertusa</name>
    <dbReference type="NCBI Taxonomy" id="390896"/>
    <lineage>
        <taxon>Eukaryota</taxon>
        <taxon>Fungi</taxon>
        <taxon>Dikarya</taxon>
        <taxon>Ascomycota</taxon>
        <taxon>Pezizomycotina</taxon>
        <taxon>Dothideomycetes</taxon>
        <taxon>Pleosporomycetidae</taxon>
        <taxon>Pleosporales</taxon>
        <taxon>Massarineae</taxon>
        <taxon>Trematosphaeriaceae</taxon>
        <taxon>Trematosphaeria</taxon>
    </lineage>
</organism>
<gene>
    <name evidence="3" type="ORF">BU26DRAFT_461533</name>
</gene>
<feature type="transmembrane region" description="Helical" evidence="2">
    <location>
        <begin position="98"/>
        <end position="117"/>
    </location>
</feature>
<dbReference type="Proteomes" id="UP000800094">
    <property type="component" value="Unassembled WGS sequence"/>
</dbReference>
<dbReference type="RefSeq" id="XP_033681040.1">
    <property type="nucleotide sequence ID" value="XM_033825068.1"/>
</dbReference>
<keyword evidence="4" id="KW-1185">Reference proteome</keyword>
<feature type="transmembrane region" description="Helical" evidence="2">
    <location>
        <begin position="662"/>
        <end position="684"/>
    </location>
</feature>
<dbReference type="EMBL" id="ML987199">
    <property type="protein sequence ID" value="KAF2246036.1"/>
    <property type="molecule type" value="Genomic_DNA"/>
</dbReference>
<dbReference type="PANTHER" id="PTHR37544:SF3">
    <property type="entry name" value="SPRAY"/>
    <property type="match status" value="1"/>
</dbReference>
<keyword evidence="2" id="KW-0472">Membrane</keyword>
<feature type="transmembrane region" description="Helical" evidence="2">
    <location>
        <begin position="166"/>
        <end position="188"/>
    </location>
</feature>
<evidence type="ECO:0000256" key="1">
    <source>
        <dbReference type="SAM" id="MobiDB-lite"/>
    </source>
</evidence>
<proteinExistence type="predicted"/>